<sequence length="68" mass="7557">MSAEDKIIEKITLHRDIKNLVIQELLAAGVQCQKTNFTDPNGDILIVNPSDAAKVKEIIRNIQKQANS</sequence>
<protein>
    <submittedName>
        <fullName evidence="1">Uncharacterized protein</fullName>
    </submittedName>
</protein>
<name>A0ABV4YCA7_9CYAN</name>
<dbReference type="RefSeq" id="WP_413257366.1">
    <property type="nucleotide sequence ID" value="NZ_JBHFNS010000046.1"/>
</dbReference>
<keyword evidence="2" id="KW-1185">Reference proteome</keyword>
<reference evidence="1 2" key="1">
    <citation type="submission" date="2024-09" db="EMBL/GenBank/DDBJ databases">
        <title>Floridaenema gen nov. (Aerosakkonemataceae, Aerosakkonematales ord. nov., Cyanobacteria) from benthic tropical and subtropical fresh waters, with the description of four new species.</title>
        <authorList>
            <person name="Moretto J.A."/>
            <person name="Berthold D.E."/>
            <person name="Lefler F.W."/>
            <person name="Huang I.-S."/>
            <person name="Laughinghouse H. IV."/>
        </authorList>
    </citation>
    <scope>NUCLEOTIDE SEQUENCE [LARGE SCALE GENOMIC DNA]</scope>
    <source>
        <strain evidence="1 2">BLCC-F154</strain>
    </source>
</reference>
<proteinExistence type="predicted"/>
<accession>A0ABV4YCA7</accession>
<comment type="caution">
    <text evidence="1">The sequence shown here is derived from an EMBL/GenBank/DDBJ whole genome shotgun (WGS) entry which is preliminary data.</text>
</comment>
<evidence type="ECO:0000313" key="1">
    <source>
        <dbReference type="EMBL" id="MFB2935864.1"/>
    </source>
</evidence>
<organism evidence="1 2">
    <name type="scientific">Floridaenema fluviatile BLCC-F154</name>
    <dbReference type="NCBI Taxonomy" id="3153640"/>
    <lineage>
        <taxon>Bacteria</taxon>
        <taxon>Bacillati</taxon>
        <taxon>Cyanobacteriota</taxon>
        <taxon>Cyanophyceae</taxon>
        <taxon>Oscillatoriophycideae</taxon>
        <taxon>Aerosakkonematales</taxon>
        <taxon>Aerosakkonemataceae</taxon>
        <taxon>Floridanema</taxon>
        <taxon>Floridanema fluviatile</taxon>
    </lineage>
</organism>
<dbReference type="Proteomes" id="UP001576776">
    <property type="component" value="Unassembled WGS sequence"/>
</dbReference>
<evidence type="ECO:0000313" key="2">
    <source>
        <dbReference type="Proteomes" id="UP001576776"/>
    </source>
</evidence>
<gene>
    <name evidence="1" type="ORF">ACE1B6_11480</name>
</gene>
<dbReference type="EMBL" id="JBHFNS010000046">
    <property type="protein sequence ID" value="MFB2935864.1"/>
    <property type="molecule type" value="Genomic_DNA"/>
</dbReference>